<dbReference type="AlphaFoldDB" id="A0A916K6Z0"/>
<comment type="caution">
    <text evidence="1">The sequence shown here is derived from an EMBL/GenBank/DDBJ whole genome shotgun (WGS) entry which is preliminary data.</text>
</comment>
<dbReference type="RefSeq" id="WP_218095605.1">
    <property type="nucleotide sequence ID" value="NZ_CAJVAS010000050.1"/>
</dbReference>
<evidence type="ECO:0000313" key="2">
    <source>
        <dbReference type="Proteomes" id="UP000693672"/>
    </source>
</evidence>
<protein>
    <submittedName>
        <fullName evidence="1">Uncharacterized protein</fullName>
    </submittedName>
</protein>
<reference evidence="1" key="1">
    <citation type="submission" date="2021-06" db="EMBL/GenBank/DDBJ databases">
        <authorList>
            <person name="Criscuolo A."/>
        </authorList>
    </citation>
    <scope>NUCLEOTIDE SEQUENCE</scope>
    <source>
        <strain evidence="1">CIP111600</strain>
    </source>
</reference>
<organism evidence="1 2">
    <name type="scientific">Paenibacillus solanacearum</name>
    <dbReference type="NCBI Taxonomy" id="2048548"/>
    <lineage>
        <taxon>Bacteria</taxon>
        <taxon>Bacillati</taxon>
        <taxon>Bacillota</taxon>
        <taxon>Bacilli</taxon>
        <taxon>Bacillales</taxon>
        <taxon>Paenibacillaceae</taxon>
        <taxon>Paenibacillus</taxon>
    </lineage>
</organism>
<accession>A0A916K6Z0</accession>
<name>A0A916K6Z0_9BACL</name>
<dbReference type="EMBL" id="CAJVAS010000050">
    <property type="protein sequence ID" value="CAG7649670.1"/>
    <property type="molecule type" value="Genomic_DNA"/>
</dbReference>
<evidence type="ECO:0000313" key="1">
    <source>
        <dbReference type="EMBL" id="CAG7649670.1"/>
    </source>
</evidence>
<gene>
    <name evidence="1" type="ORF">PAESOLCIP111_05919</name>
</gene>
<sequence>MDKPTQQKLMDFLKANFDTDGNLRFLAVSAMKLVAADQLTTLFKVRIAITFQAGDSVIPFFDGTDMYVGISPSSIKFAREHEWADGPPIMEGSPNELALP</sequence>
<dbReference type="Proteomes" id="UP000693672">
    <property type="component" value="Unassembled WGS sequence"/>
</dbReference>
<keyword evidence="2" id="KW-1185">Reference proteome</keyword>
<proteinExistence type="predicted"/>